<keyword evidence="7" id="KW-0175">Coiled coil</keyword>
<dbReference type="NCBIfam" id="NF008292">
    <property type="entry name" value="PRK11072.1"/>
    <property type="match status" value="1"/>
</dbReference>
<feature type="domain" description="Glutamate-ammonia ligase adenylyltransferase repeated" evidence="8">
    <location>
        <begin position="42"/>
        <end position="285"/>
    </location>
</feature>
<name>A0A3B0ZWL7_9ZZZZ</name>
<keyword evidence="5" id="KW-0460">Magnesium</keyword>
<proteinExistence type="inferred from homology"/>
<protein>
    <submittedName>
        <fullName evidence="10">Glutamate-ammonia-ligase adenylyltransferase</fullName>
        <ecNumber evidence="10">2.7.7.42</ecNumber>
    </submittedName>
</protein>
<dbReference type="GO" id="GO:0016874">
    <property type="term" value="F:ligase activity"/>
    <property type="evidence" value="ECO:0007669"/>
    <property type="project" value="UniProtKB-KW"/>
</dbReference>
<evidence type="ECO:0000256" key="6">
    <source>
        <dbReference type="ARBA" id="ARBA00023268"/>
    </source>
</evidence>
<accession>A0A3B0ZWL7</accession>
<evidence type="ECO:0000256" key="3">
    <source>
        <dbReference type="ARBA" id="ARBA00022741"/>
    </source>
</evidence>
<evidence type="ECO:0000313" key="10">
    <source>
        <dbReference type="EMBL" id="VAW97908.1"/>
    </source>
</evidence>
<dbReference type="InterPro" id="IPR023057">
    <property type="entry name" value="GlnE"/>
</dbReference>
<keyword evidence="4" id="KW-0067">ATP-binding</keyword>
<evidence type="ECO:0000256" key="1">
    <source>
        <dbReference type="ARBA" id="ARBA00022679"/>
    </source>
</evidence>
<dbReference type="Pfam" id="PF03710">
    <property type="entry name" value="GlnE"/>
    <property type="match status" value="2"/>
</dbReference>
<evidence type="ECO:0000259" key="8">
    <source>
        <dbReference type="Pfam" id="PF03710"/>
    </source>
</evidence>
<reference evidence="10" key="1">
    <citation type="submission" date="2018-06" db="EMBL/GenBank/DDBJ databases">
        <authorList>
            <person name="Zhirakovskaya E."/>
        </authorList>
    </citation>
    <scope>NUCLEOTIDE SEQUENCE</scope>
</reference>
<organism evidence="10">
    <name type="scientific">hydrothermal vent metagenome</name>
    <dbReference type="NCBI Taxonomy" id="652676"/>
    <lineage>
        <taxon>unclassified sequences</taxon>
        <taxon>metagenomes</taxon>
        <taxon>ecological metagenomes</taxon>
    </lineage>
</organism>
<keyword evidence="10" id="KW-0436">Ligase</keyword>
<keyword evidence="3" id="KW-0547">Nucleotide-binding</keyword>
<dbReference type="HAMAP" id="MF_00802">
    <property type="entry name" value="GlnE"/>
    <property type="match status" value="1"/>
</dbReference>
<sequence>MFNKAIQNLPSQLQDSVLPLLDELASKNIVFDKAVPAAIQSSLAIVWAVSQFVSQNCLRDGNLLKELIDSGDLLIDYHDIDDFKSRLIRQVTECHNEQQLMQVLRQFRQREMIRIVWRDISGWADLTQVLLELSLLADCCINFAVDTLFSWQCNELGIPVDENGKTQSLLVVGMGKLGAYELNFSSDIDLIFVYESAGKTHKTNTSNAEFFIQLGRQLIRVLDQKTADGFVFRVDMRLRPFGESGSLAINFNAMEHYYQAHGREWERYAWIKARVIAGNSHSAAELQALLNPFIYRRYIDYGVFESLREMKQLIVNQNKRKGMDNNIKLGSGGIREIEFIGQVFQLIRGGRETDLQQRSIMAILSLLANKEYLPKYATKQLLQAYDFLRRVENRLQAFADQQTHQLPNDNLDQCRLAVSMGFDNYRLFESELNAHRRNVQQQFEQVFVAPQTEPSANDNAELLSVWLDQSENLITEKHLHSAGYHDVSEVIRQLKLLLESRLVRSLSVIARRRLDKLMPLLIAAAGQTENSNETLKRVISVIEQVVQRSVYLSLLIENPMALSQFVQLCSASPWITRYLARHPVLLDELIDPRSLLALPDKQMLAQELRQKIKTQGISDIEQSMNILRHFKQSNELRIAAADISQTVTLLQVSDYLSWIADVLLDMAFEIAWQELVQKYGRPVCSSDGNLCERGFAIIAYGKLGGLELGYGSDLDLVFLHAAEPDLALSNDGQALSSTEFFIRLGQRIIQLLTVATAAGVAYEVDMRLRPNGASGFLVSSISAYSDYQLNKAWTWEHQALVRARVVCGDPLITDKFNDIRQQVLSQTRQNSSLKQQVQEMRDKMKQNSRVKAPQFDLKLSSGGIADIEFMVQYGVLAWSNSFPAELLLYTDNIRLLKEFAQVGKISESEKELLIDAYIRFRQRLHQCRLQGLSGIIDDSEYTKLRAGVTQLWQHWFN</sequence>
<dbReference type="Pfam" id="PF08335">
    <property type="entry name" value="GlnD_UR_UTase"/>
    <property type="match status" value="2"/>
</dbReference>
<gene>
    <name evidence="10" type="ORF">MNBD_GAMMA22-391</name>
</gene>
<dbReference type="GO" id="GO:0005524">
    <property type="term" value="F:ATP binding"/>
    <property type="evidence" value="ECO:0007669"/>
    <property type="project" value="UniProtKB-KW"/>
</dbReference>
<dbReference type="EMBL" id="UOFS01000034">
    <property type="protein sequence ID" value="VAW97908.1"/>
    <property type="molecule type" value="Genomic_DNA"/>
</dbReference>
<evidence type="ECO:0000259" key="9">
    <source>
        <dbReference type="Pfam" id="PF08335"/>
    </source>
</evidence>
<evidence type="ECO:0000256" key="5">
    <source>
        <dbReference type="ARBA" id="ARBA00022842"/>
    </source>
</evidence>
<dbReference type="CDD" id="cd05401">
    <property type="entry name" value="NT_GlnE_GlnD_like"/>
    <property type="match status" value="2"/>
</dbReference>
<dbReference type="Gene3D" id="1.20.120.330">
    <property type="entry name" value="Nucleotidyltransferases domain 2"/>
    <property type="match status" value="2"/>
</dbReference>
<dbReference type="EC" id="2.7.7.42" evidence="10"/>
<dbReference type="InterPro" id="IPR043519">
    <property type="entry name" value="NT_sf"/>
</dbReference>
<dbReference type="FunFam" id="1.20.120.330:FF:000005">
    <property type="entry name" value="Bifunctional glutamine synthetase adenylyltransferase/adenylyl-removing enzyme"/>
    <property type="match status" value="1"/>
</dbReference>
<dbReference type="SUPFAM" id="SSF81301">
    <property type="entry name" value="Nucleotidyltransferase"/>
    <property type="match status" value="2"/>
</dbReference>
<dbReference type="FunFam" id="3.30.460.10:FF:000009">
    <property type="entry name" value="Bifunctional glutamine synthetase adenylyltransferase/adenylyl-removing enzyme"/>
    <property type="match status" value="1"/>
</dbReference>
<dbReference type="GO" id="GO:0008882">
    <property type="term" value="F:[glutamate-ammonia-ligase] adenylyltransferase activity"/>
    <property type="evidence" value="ECO:0007669"/>
    <property type="project" value="UniProtKB-EC"/>
</dbReference>
<dbReference type="SUPFAM" id="SSF81593">
    <property type="entry name" value="Nucleotidyltransferase substrate binding subunit/domain"/>
    <property type="match status" value="2"/>
</dbReference>
<evidence type="ECO:0000256" key="4">
    <source>
        <dbReference type="ARBA" id="ARBA00022840"/>
    </source>
</evidence>
<keyword evidence="6" id="KW-0511">Multifunctional enzyme</keyword>
<dbReference type="PANTHER" id="PTHR30621:SF0">
    <property type="entry name" value="BIFUNCTIONAL GLUTAMINE SYNTHETASE ADENYLYLTRANSFERASE_ADENYLYL-REMOVING ENZYME"/>
    <property type="match status" value="1"/>
</dbReference>
<dbReference type="GO" id="GO:0000820">
    <property type="term" value="P:regulation of glutamine family amino acid metabolic process"/>
    <property type="evidence" value="ECO:0007669"/>
    <property type="project" value="TreeGrafter"/>
</dbReference>
<evidence type="ECO:0000256" key="7">
    <source>
        <dbReference type="SAM" id="Coils"/>
    </source>
</evidence>
<dbReference type="InterPro" id="IPR005190">
    <property type="entry name" value="GlnE_rpt_dom"/>
</dbReference>
<feature type="domain" description="PII-uridylyltransferase/Glutamine-synthetase adenylyltransferase" evidence="9">
    <location>
        <begin position="834"/>
        <end position="930"/>
    </location>
</feature>
<feature type="coiled-coil region" evidence="7">
    <location>
        <begin position="823"/>
        <end position="850"/>
    </location>
</feature>
<dbReference type="AlphaFoldDB" id="A0A3B0ZWL7"/>
<evidence type="ECO:0000256" key="2">
    <source>
        <dbReference type="ARBA" id="ARBA00022695"/>
    </source>
</evidence>
<keyword evidence="2 10" id="KW-0548">Nucleotidyltransferase</keyword>
<dbReference type="InterPro" id="IPR013546">
    <property type="entry name" value="PII_UdlTrfase/GS_AdlTrfase"/>
</dbReference>
<dbReference type="Gene3D" id="1.10.4050.10">
    <property type="entry name" value="Glutamine synthase adenylyltransferase GlnE"/>
    <property type="match status" value="1"/>
</dbReference>
<dbReference type="PANTHER" id="PTHR30621">
    <property type="entry name" value="GLUTAMINE SYNTHETASE ADENYLYLTRANSFERASE"/>
    <property type="match status" value="1"/>
</dbReference>
<feature type="domain" description="PII-uridylyltransferase/Glutamine-synthetase adenylyltransferase" evidence="9">
    <location>
        <begin position="308"/>
        <end position="447"/>
    </location>
</feature>
<dbReference type="GO" id="GO:0005829">
    <property type="term" value="C:cytosol"/>
    <property type="evidence" value="ECO:0007669"/>
    <property type="project" value="TreeGrafter"/>
</dbReference>
<keyword evidence="1 10" id="KW-0808">Transferase</keyword>
<dbReference type="Gene3D" id="1.20.120.1510">
    <property type="match status" value="1"/>
</dbReference>
<feature type="domain" description="Glutamate-ammonia ligase adenylyltransferase repeated" evidence="8">
    <location>
        <begin position="563"/>
        <end position="817"/>
    </location>
</feature>
<dbReference type="Gene3D" id="3.30.460.10">
    <property type="entry name" value="Beta Polymerase, domain 2"/>
    <property type="match status" value="2"/>
</dbReference>